<proteinExistence type="predicted"/>
<comment type="caution">
    <text evidence="1">The sequence shown here is derived from an EMBL/GenBank/DDBJ whole genome shotgun (WGS) entry which is preliminary data.</text>
</comment>
<dbReference type="EMBL" id="JAQIZT010000016">
    <property type="protein sequence ID" value="KAJ6969256.1"/>
    <property type="molecule type" value="Genomic_DNA"/>
</dbReference>
<organism evidence="1 2">
    <name type="scientific">Populus alba x Populus x berolinensis</name>
    <dbReference type="NCBI Taxonomy" id="444605"/>
    <lineage>
        <taxon>Eukaryota</taxon>
        <taxon>Viridiplantae</taxon>
        <taxon>Streptophyta</taxon>
        <taxon>Embryophyta</taxon>
        <taxon>Tracheophyta</taxon>
        <taxon>Spermatophyta</taxon>
        <taxon>Magnoliopsida</taxon>
        <taxon>eudicotyledons</taxon>
        <taxon>Gunneridae</taxon>
        <taxon>Pentapetalae</taxon>
        <taxon>rosids</taxon>
        <taxon>fabids</taxon>
        <taxon>Malpighiales</taxon>
        <taxon>Salicaceae</taxon>
        <taxon>Saliceae</taxon>
        <taxon>Populus</taxon>
    </lineage>
</organism>
<gene>
    <name evidence="1" type="ORF">NC653_037045</name>
</gene>
<protein>
    <submittedName>
        <fullName evidence="1">Uncharacterized protein</fullName>
    </submittedName>
</protein>
<keyword evidence="2" id="KW-1185">Reference proteome</keyword>
<evidence type="ECO:0000313" key="1">
    <source>
        <dbReference type="EMBL" id="KAJ6969256.1"/>
    </source>
</evidence>
<name>A0AAD6LLP7_9ROSI</name>
<evidence type="ECO:0000313" key="2">
    <source>
        <dbReference type="Proteomes" id="UP001164929"/>
    </source>
</evidence>
<dbReference type="Proteomes" id="UP001164929">
    <property type="component" value="Chromosome 16"/>
</dbReference>
<dbReference type="AlphaFoldDB" id="A0AAD6LLP7"/>
<accession>A0AAD6LLP7</accession>
<reference evidence="1 2" key="1">
    <citation type="journal article" date="2023" name="Mol. Ecol. Resour.">
        <title>Chromosome-level genome assembly of a triploid poplar Populus alba 'Berolinensis'.</title>
        <authorList>
            <person name="Chen S."/>
            <person name="Yu Y."/>
            <person name="Wang X."/>
            <person name="Wang S."/>
            <person name="Zhang T."/>
            <person name="Zhou Y."/>
            <person name="He R."/>
            <person name="Meng N."/>
            <person name="Wang Y."/>
            <person name="Liu W."/>
            <person name="Liu Z."/>
            <person name="Liu J."/>
            <person name="Guo Q."/>
            <person name="Huang H."/>
            <person name="Sederoff R.R."/>
            <person name="Wang G."/>
            <person name="Qu G."/>
            <person name="Chen S."/>
        </authorList>
    </citation>
    <scope>NUCLEOTIDE SEQUENCE [LARGE SCALE GENOMIC DNA]</scope>
    <source>
        <strain evidence="1">SC-2020</strain>
    </source>
</reference>
<sequence>MQLRWKAKNVPFGGVRTVNEIPLWKS</sequence>